<accession>D5WXV5</accession>
<dbReference type="KEGG" id="bts:Btus_1289"/>
<evidence type="ECO:0000313" key="4">
    <source>
        <dbReference type="EMBL" id="ADG06014.1"/>
    </source>
</evidence>
<sequence>MAEENDILFKKREGIAVITLNRPHRRNAFTPEMIGQWSEFLREVREDPDTHVIVLTGSGDQAFCSGADLVGLEEGTRAKALDRKNELWTHIHRVAFEMEQIDKPTIAAINGVAVGAGLDMALMCDLRFMSRSAKLSEGYVKVGLVPGDGGAYFLPRLVGTAKALELLWTGDFVDAEEALRIGLVNRVYAPDELMEKTLEFARRLASGPEIAIRMIKRAVYQSRNLDLRTALDLISSHFAIIRETEDHKEGIRAMLEHRSPKFVGR</sequence>
<dbReference type="Gene3D" id="1.10.12.10">
    <property type="entry name" value="Lyase 2-enoyl-coa Hydratase, Chain A, domain 2"/>
    <property type="match status" value="1"/>
</dbReference>
<reference evidence="4 5" key="1">
    <citation type="journal article" date="2011" name="Stand. Genomic Sci.">
        <title>Complete genome sequence of the thermophilic, hydrogen-oxidizing Bacillus tusciae type strain (T2) and reclassification in the new genus, Kyrpidia gen. nov. as Kyrpidia tusciae comb. nov. and emendation of the family Alicyclobacillaceae da Costa and Rainey, 2010.</title>
        <authorList>
            <person name="Klenk H.P."/>
            <person name="Lapidus A."/>
            <person name="Chertkov O."/>
            <person name="Copeland A."/>
            <person name="Del Rio T.G."/>
            <person name="Nolan M."/>
            <person name="Lucas S."/>
            <person name="Chen F."/>
            <person name="Tice H."/>
            <person name="Cheng J.F."/>
            <person name="Han C."/>
            <person name="Bruce D."/>
            <person name="Goodwin L."/>
            <person name="Pitluck S."/>
            <person name="Pati A."/>
            <person name="Ivanova N."/>
            <person name="Mavromatis K."/>
            <person name="Daum C."/>
            <person name="Chen A."/>
            <person name="Palaniappan K."/>
            <person name="Chang Y.J."/>
            <person name="Land M."/>
            <person name="Hauser L."/>
            <person name="Jeffries C.D."/>
            <person name="Detter J.C."/>
            <person name="Rohde M."/>
            <person name="Abt B."/>
            <person name="Pukall R."/>
            <person name="Goker M."/>
            <person name="Bristow J."/>
            <person name="Markowitz V."/>
            <person name="Hugenholtz P."/>
            <person name="Eisen J.A."/>
        </authorList>
    </citation>
    <scope>NUCLEOTIDE SEQUENCE [LARGE SCALE GENOMIC DNA]</scope>
    <source>
        <strain evidence="4 5">DSM 2912</strain>
    </source>
</reference>
<dbReference type="Proteomes" id="UP000002368">
    <property type="component" value="Chromosome"/>
</dbReference>
<dbReference type="eggNOG" id="COG1024">
    <property type="taxonomic scope" value="Bacteria"/>
</dbReference>
<evidence type="ECO:0000313" key="5">
    <source>
        <dbReference type="Proteomes" id="UP000002368"/>
    </source>
</evidence>
<comment type="similarity">
    <text evidence="1 3">Belongs to the enoyl-CoA hydratase/isomerase family.</text>
</comment>
<dbReference type="InterPro" id="IPR018376">
    <property type="entry name" value="Enoyl-CoA_hyd/isom_CS"/>
</dbReference>
<dbReference type="InterPro" id="IPR014748">
    <property type="entry name" value="Enoyl-CoA_hydra_C"/>
</dbReference>
<dbReference type="GO" id="GO:0016853">
    <property type="term" value="F:isomerase activity"/>
    <property type="evidence" value="ECO:0007669"/>
    <property type="project" value="UniProtKB-KW"/>
</dbReference>
<keyword evidence="5" id="KW-1185">Reference proteome</keyword>
<dbReference type="AlphaFoldDB" id="D5WXV5"/>
<dbReference type="RefSeq" id="WP_013075304.1">
    <property type="nucleotide sequence ID" value="NC_014098.1"/>
</dbReference>
<dbReference type="OrthoDB" id="9775794at2"/>
<dbReference type="SUPFAM" id="SSF52096">
    <property type="entry name" value="ClpP/crotonase"/>
    <property type="match status" value="1"/>
</dbReference>
<gene>
    <name evidence="4" type="ordered locus">Btus_1289</name>
</gene>
<evidence type="ECO:0000256" key="1">
    <source>
        <dbReference type="ARBA" id="ARBA00005254"/>
    </source>
</evidence>
<dbReference type="PANTHER" id="PTHR43802">
    <property type="entry name" value="ENOYL-COA HYDRATASE"/>
    <property type="match status" value="1"/>
</dbReference>
<proteinExistence type="inferred from homology"/>
<dbReference type="HOGENOM" id="CLU_009834_7_6_9"/>
<dbReference type="EMBL" id="CP002017">
    <property type="protein sequence ID" value="ADG06014.1"/>
    <property type="molecule type" value="Genomic_DNA"/>
</dbReference>
<evidence type="ECO:0000256" key="2">
    <source>
        <dbReference type="ARBA" id="ARBA00023239"/>
    </source>
</evidence>
<dbReference type="CDD" id="cd06558">
    <property type="entry name" value="crotonase-like"/>
    <property type="match status" value="1"/>
</dbReference>
<dbReference type="GO" id="GO:0016829">
    <property type="term" value="F:lyase activity"/>
    <property type="evidence" value="ECO:0007669"/>
    <property type="project" value="UniProtKB-KW"/>
</dbReference>
<name>D5WXV5_KYRT2</name>
<dbReference type="Pfam" id="PF00378">
    <property type="entry name" value="ECH_1"/>
    <property type="match status" value="1"/>
</dbReference>
<keyword evidence="2" id="KW-0456">Lyase</keyword>
<dbReference type="PROSITE" id="PS00166">
    <property type="entry name" value="ENOYL_COA_HYDRATASE"/>
    <property type="match status" value="1"/>
</dbReference>
<protein>
    <submittedName>
        <fullName evidence="4">Enoyl-CoA hydratase/isomerase</fullName>
    </submittedName>
</protein>
<dbReference type="Gene3D" id="3.90.226.10">
    <property type="entry name" value="2-enoyl-CoA Hydratase, Chain A, domain 1"/>
    <property type="match status" value="1"/>
</dbReference>
<organism evidence="4 5">
    <name type="scientific">Kyrpidia tusciae (strain DSM 2912 / NBRC 15312 / T2)</name>
    <name type="common">Bacillus tusciae</name>
    <dbReference type="NCBI Taxonomy" id="562970"/>
    <lineage>
        <taxon>Bacteria</taxon>
        <taxon>Bacillati</taxon>
        <taxon>Bacillota</taxon>
        <taxon>Bacilli</taxon>
        <taxon>Bacillales</taxon>
        <taxon>Alicyclobacillaceae</taxon>
        <taxon>Kyrpidia</taxon>
    </lineage>
</organism>
<dbReference type="PANTHER" id="PTHR43802:SF1">
    <property type="entry name" value="IP11341P-RELATED"/>
    <property type="match status" value="1"/>
</dbReference>
<dbReference type="FunFam" id="3.90.226.10:FF:000009">
    <property type="entry name" value="Carnitinyl-CoA dehydratase"/>
    <property type="match status" value="1"/>
</dbReference>
<dbReference type="STRING" id="562970.Btus_1289"/>
<dbReference type="InterPro" id="IPR029045">
    <property type="entry name" value="ClpP/crotonase-like_dom_sf"/>
</dbReference>
<dbReference type="InterPro" id="IPR001753">
    <property type="entry name" value="Enoyl-CoA_hydra/iso"/>
</dbReference>
<evidence type="ECO:0000256" key="3">
    <source>
        <dbReference type="RuleBase" id="RU003707"/>
    </source>
</evidence>